<dbReference type="EMBL" id="BARU01000591">
    <property type="protein sequence ID" value="GAH22596.1"/>
    <property type="molecule type" value="Genomic_DNA"/>
</dbReference>
<dbReference type="InterPro" id="IPR031807">
    <property type="entry name" value="HicB-like"/>
</dbReference>
<dbReference type="SUPFAM" id="SSF143100">
    <property type="entry name" value="TTHA1013/TTHA0281-like"/>
    <property type="match status" value="1"/>
</dbReference>
<accession>X1DNS4</accession>
<feature type="domain" description="HicB-like antitoxin of toxin-antitoxin system" evidence="1">
    <location>
        <begin position="11"/>
        <end position="67"/>
    </location>
</feature>
<evidence type="ECO:0000259" key="1">
    <source>
        <dbReference type="Pfam" id="PF15919"/>
    </source>
</evidence>
<dbReference type="InterPro" id="IPR051404">
    <property type="entry name" value="TA_system_antitoxin"/>
</dbReference>
<sequence length="74" mass="8765">GKWRRMYKYEVIVWWSEKDQAYIAEVPELPGCMSDGETYEEALKNIQIIISEWVETAKELGREIPEHKGKLMYA</sequence>
<feature type="non-terminal residue" evidence="2">
    <location>
        <position position="1"/>
    </location>
</feature>
<evidence type="ECO:0000313" key="2">
    <source>
        <dbReference type="EMBL" id="GAH22596.1"/>
    </source>
</evidence>
<dbReference type="PANTHER" id="PTHR34504">
    <property type="entry name" value="ANTITOXIN HICB"/>
    <property type="match status" value="1"/>
</dbReference>
<dbReference type="AlphaFoldDB" id="X1DNS4"/>
<name>X1DNS4_9ZZZZ</name>
<comment type="caution">
    <text evidence="2">The sequence shown here is derived from an EMBL/GenBank/DDBJ whole genome shotgun (WGS) entry which is preliminary data.</text>
</comment>
<proteinExistence type="predicted"/>
<dbReference type="PANTHER" id="PTHR34504:SF2">
    <property type="entry name" value="UPF0150 PROTEIN SSL0259"/>
    <property type="match status" value="1"/>
</dbReference>
<organism evidence="2">
    <name type="scientific">marine sediment metagenome</name>
    <dbReference type="NCBI Taxonomy" id="412755"/>
    <lineage>
        <taxon>unclassified sequences</taxon>
        <taxon>metagenomes</taxon>
        <taxon>ecological metagenomes</taxon>
    </lineage>
</organism>
<protein>
    <recommendedName>
        <fullName evidence="1">HicB-like antitoxin of toxin-antitoxin system domain-containing protein</fullName>
    </recommendedName>
</protein>
<dbReference type="Pfam" id="PF15919">
    <property type="entry name" value="HicB_lk_antitox"/>
    <property type="match status" value="1"/>
</dbReference>
<reference evidence="2" key="1">
    <citation type="journal article" date="2014" name="Front. Microbiol.">
        <title>High frequency of phylogenetically diverse reductive dehalogenase-homologous genes in deep subseafloor sedimentary metagenomes.</title>
        <authorList>
            <person name="Kawai M."/>
            <person name="Futagami T."/>
            <person name="Toyoda A."/>
            <person name="Takaki Y."/>
            <person name="Nishi S."/>
            <person name="Hori S."/>
            <person name="Arai W."/>
            <person name="Tsubouchi T."/>
            <person name="Morono Y."/>
            <person name="Uchiyama I."/>
            <person name="Ito T."/>
            <person name="Fujiyama A."/>
            <person name="Inagaki F."/>
            <person name="Takami H."/>
        </authorList>
    </citation>
    <scope>NUCLEOTIDE SEQUENCE</scope>
    <source>
        <strain evidence="2">Expedition CK06-06</strain>
    </source>
</reference>
<dbReference type="Gene3D" id="3.30.160.250">
    <property type="match status" value="1"/>
</dbReference>
<gene>
    <name evidence="2" type="ORF">S03H2_01894</name>
</gene>
<dbReference type="InterPro" id="IPR035069">
    <property type="entry name" value="TTHA1013/TTHA0281-like"/>
</dbReference>